<gene>
    <name evidence="2" type="ORF">DSTB1V02_LOCUS15289</name>
</gene>
<evidence type="ECO:0000313" key="3">
    <source>
        <dbReference type="Proteomes" id="UP000677054"/>
    </source>
</evidence>
<dbReference type="Proteomes" id="UP000677054">
    <property type="component" value="Unassembled WGS sequence"/>
</dbReference>
<protein>
    <submittedName>
        <fullName evidence="2">Uncharacterized protein</fullName>
    </submittedName>
</protein>
<keyword evidence="3" id="KW-1185">Reference proteome</keyword>
<organism evidence="2">
    <name type="scientific">Darwinula stevensoni</name>
    <dbReference type="NCBI Taxonomy" id="69355"/>
    <lineage>
        <taxon>Eukaryota</taxon>
        <taxon>Metazoa</taxon>
        <taxon>Ecdysozoa</taxon>
        <taxon>Arthropoda</taxon>
        <taxon>Crustacea</taxon>
        <taxon>Oligostraca</taxon>
        <taxon>Ostracoda</taxon>
        <taxon>Podocopa</taxon>
        <taxon>Podocopida</taxon>
        <taxon>Darwinulocopina</taxon>
        <taxon>Darwinuloidea</taxon>
        <taxon>Darwinulidae</taxon>
        <taxon>Darwinula</taxon>
    </lineage>
</organism>
<feature type="region of interest" description="Disordered" evidence="1">
    <location>
        <begin position="1"/>
        <end position="100"/>
    </location>
</feature>
<sequence>MHLRVPTVLRPLTGPEDSPAGGSRRLRGRGGGGEPERRPVGRLPPSGGGPARGEGLVLPVARGVSRWDPCGQDRGVRRGGSRGEDAQFTEGELSRQADGI</sequence>
<proteinExistence type="predicted"/>
<evidence type="ECO:0000313" key="2">
    <source>
        <dbReference type="EMBL" id="CAD7255544.1"/>
    </source>
</evidence>
<dbReference type="AlphaFoldDB" id="A0A7R9AJX5"/>
<accession>A0A7R9AJX5</accession>
<name>A0A7R9AJX5_9CRUS</name>
<dbReference type="EMBL" id="CAJPEV010033111">
    <property type="protein sequence ID" value="CAG0909377.1"/>
    <property type="molecule type" value="Genomic_DNA"/>
</dbReference>
<feature type="non-terminal residue" evidence="2">
    <location>
        <position position="1"/>
    </location>
</feature>
<reference evidence="2" key="1">
    <citation type="submission" date="2020-11" db="EMBL/GenBank/DDBJ databases">
        <authorList>
            <person name="Tran Van P."/>
        </authorList>
    </citation>
    <scope>NUCLEOTIDE SEQUENCE</scope>
</reference>
<evidence type="ECO:0000256" key="1">
    <source>
        <dbReference type="SAM" id="MobiDB-lite"/>
    </source>
</evidence>
<dbReference type="EMBL" id="LR932629">
    <property type="protein sequence ID" value="CAD7255544.1"/>
    <property type="molecule type" value="Genomic_DNA"/>
</dbReference>